<dbReference type="EMBL" id="LAZR01000032">
    <property type="protein sequence ID" value="KKO02049.1"/>
    <property type="molecule type" value="Genomic_DNA"/>
</dbReference>
<accession>A0A0F9YC04</accession>
<protein>
    <recommendedName>
        <fullName evidence="1">ABC-type transport auxiliary lipoprotein component domain-containing protein</fullName>
    </recommendedName>
</protein>
<dbReference type="Gene3D" id="3.40.50.10610">
    <property type="entry name" value="ABC-type transport auxiliary lipoprotein component"/>
    <property type="match status" value="1"/>
</dbReference>
<feature type="domain" description="ABC-type transport auxiliary lipoprotein component" evidence="1">
    <location>
        <begin position="35"/>
        <end position="195"/>
    </location>
</feature>
<organism evidence="2">
    <name type="scientific">marine sediment metagenome</name>
    <dbReference type="NCBI Taxonomy" id="412755"/>
    <lineage>
        <taxon>unclassified sequences</taxon>
        <taxon>metagenomes</taxon>
        <taxon>ecological metagenomes</taxon>
    </lineage>
</organism>
<dbReference type="SUPFAM" id="SSF159594">
    <property type="entry name" value="XCC0632-like"/>
    <property type="match status" value="1"/>
</dbReference>
<dbReference type="Pfam" id="PF03886">
    <property type="entry name" value="ABC_trans_aux"/>
    <property type="match status" value="1"/>
</dbReference>
<gene>
    <name evidence="2" type="ORF">LCGC14_0109100</name>
</gene>
<dbReference type="AlphaFoldDB" id="A0A0F9YC04"/>
<proteinExistence type="predicted"/>
<evidence type="ECO:0000259" key="1">
    <source>
        <dbReference type="Pfam" id="PF03886"/>
    </source>
</evidence>
<name>A0A0F9YC04_9ZZZZ</name>
<sequence>MNISTGLIRTALLTAGLVWLSACTILPESEPLKVYQFPSPMMQAAQNSDAMTVSLRVNTPQTGFALNSARMLVNPEGNELSTYKGARWADPSPALMREHIAKSFALHGSIETITTDEHALHADVHLGSDLRRFQVTYQDGQPRAVIELDARLIDANTRRVLAHRTFRVEQPLENEQVPGVVDAFGQAADHLAEQLVPWTLNNLRLHSRAISE</sequence>
<dbReference type="InterPro" id="IPR005586">
    <property type="entry name" value="ABC_trans_aux"/>
</dbReference>
<reference evidence="2" key="1">
    <citation type="journal article" date="2015" name="Nature">
        <title>Complex archaea that bridge the gap between prokaryotes and eukaryotes.</title>
        <authorList>
            <person name="Spang A."/>
            <person name="Saw J.H."/>
            <person name="Jorgensen S.L."/>
            <person name="Zaremba-Niedzwiedzka K."/>
            <person name="Martijn J."/>
            <person name="Lind A.E."/>
            <person name="van Eijk R."/>
            <person name="Schleper C."/>
            <person name="Guy L."/>
            <person name="Ettema T.J."/>
        </authorList>
    </citation>
    <scope>NUCLEOTIDE SEQUENCE</scope>
</reference>
<comment type="caution">
    <text evidence="2">The sequence shown here is derived from an EMBL/GenBank/DDBJ whole genome shotgun (WGS) entry which is preliminary data.</text>
</comment>
<evidence type="ECO:0000313" key="2">
    <source>
        <dbReference type="EMBL" id="KKO02049.1"/>
    </source>
</evidence>